<dbReference type="InterPro" id="IPR000836">
    <property type="entry name" value="PRTase_dom"/>
</dbReference>
<dbReference type="OrthoDB" id="9810066at2"/>
<proteinExistence type="predicted"/>
<keyword evidence="3" id="KW-1185">Reference proteome</keyword>
<evidence type="ECO:0000313" key="2">
    <source>
        <dbReference type="EMBL" id="RST87920.1"/>
    </source>
</evidence>
<dbReference type="EMBL" id="RWKW01000007">
    <property type="protein sequence ID" value="RST87920.1"/>
    <property type="molecule type" value="Genomic_DNA"/>
</dbReference>
<dbReference type="Pfam" id="PF00156">
    <property type="entry name" value="Pribosyltran"/>
    <property type="match status" value="1"/>
</dbReference>
<dbReference type="GO" id="GO:0016757">
    <property type="term" value="F:glycosyltransferase activity"/>
    <property type="evidence" value="ECO:0007669"/>
    <property type="project" value="UniProtKB-KW"/>
</dbReference>
<organism evidence="2 3">
    <name type="scientific">Aquibium carbonis</name>
    <dbReference type="NCBI Taxonomy" id="2495581"/>
    <lineage>
        <taxon>Bacteria</taxon>
        <taxon>Pseudomonadati</taxon>
        <taxon>Pseudomonadota</taxon>
        <taxon>Alphaproteobacteria</taxon>
        <taxon>Hyphomicrobiales</taxon>
        <taxon>Phyllobacteriaceae</taxon>
        <taxon>Aquibium</taxon>
    </lineage>
</organism>
<keyword evidence="2" id="KW-0328">Glycosyltransferase</keyword>
<keyword evidence="2" id="KW-0808">Transferase</keyword>
<protein>
    <submittedName>
        <fullName evidence="2">Phosphoribosyltransferase</fullName>
    </submittedName>
</protein>
<dbReference type="InterPro" id="IPR029057">
    <property type="entry name" value="PRTase-like"/>
</dbReference>
<gene>
    <name evidence="2" type="ORF">EJC49_02820</name>
</gene>
<accession>A0A429Z2Q5</accession>
<dbReference type="Gene3D" id="3.30.1310.20">
    <property type="entry name" value="PRTase-like"/>
    <property type="match status" value="1"/>
</dbReference>
<dbReference type="AlphaFoldDB" id="A0A429Z2Q5"/>
<reference evidence="2 3" key="1">
    <citation type="submission" date="2018-12" db="EMBL/GenBank/DDBJ databases">
        <title>Mesorhizobium carbonis sp. nov., isolated from coal mine water.</title>
        <authorList>
            <person name="Xin W."/>
            <person name="Xu Z."/>
            <person name="Xiang F."/>
            <person name="Zhang J."/>
            <person name="Xi L."/>
            <person name="Liu J."/>
        </authorList>
    </citation>
    <scope>NUCLEOTIDE SEQUENCE [LARGE SCALE GENOMIC DNA]</scope>
    <source>
        <strain evidence="2 3">B2.3</strain>
    </source>
</reference>
<name>A0A429Z2Q5_9HYPH</name>
<dbReference type="Proteomes" id="UP000278398">
    <property type="component" value="Unassembled WGS sequence"/>
</dbReference>
<sequence length="229" mass="24998">MYKDRAEAGRLLAARIAELGLHDPVVLALPRGGVPVADPIAAALDAPLDLVVVRKVGAPGNPELAVAAIVDGNPPDVVLNREMVEAYDLSEEDVDERVKRERPELERRASAYRGRRKALSVTGKTAILVDDGAATGTTMKVAIRAMRRRSPHAVVVALPVAPPETVKELRLEADLVICLTEPAQFRALSLHYRDFHQLTDEEVTQALHAAARRRRSVLKGWKKGQPKPD</sequence>
<dbReference type="CDD" id="cd06223">
    <property type="entry name" value="PRTases_typeI"/>
    <property type="match status" value="1"/>
</dbReference>
<dbReference type="RefSeq" id="WP_126697948.1">
    <property type="nucleotide sequence ID" value="NZ_RWKW01000007.1"/>
</dbReference>
<evidence type="ECO:0000259" key="1">
    <source>
        <dbReference type="Pfam" id="PF00156"/>
    </source>
</evidence>
<comment type="caution">
    <text evidence="2">The sequence shown here is derived from an EMBL/GenBank/DDBJ whole genome shotgun (WGS) entry which is preliminary data.</text>
</comment>
<evidence type="ECO:0000313" key="3">
    <source>
        <dbReference type="Proteomes" id="UP000278398"/>
    </source>
</evidence>
<dbReference type="SUPFAM" id="SSF53271">
    <property type="entry name" value="PRTase-like"/>
    <property type="match status" value="1"/>
</dbReference>
<feature type="domain" description="Phosphoribosyltransferase" evidence="1">
    <location>
        <begin position="7"/>
        <end position="170"/>
    </location>
</feature>
<dbReference type="Gene3D" id="3.40.50.2020">
    <property type="match status" value="1"/>
</dbReference>